<organism evidence="2 3">
    <name type="scientific">Falsibacillus pallidus</name>
    <dbReference type="NCBI Taxonomy" id="493781"/>
    <lineage>
        <taxon>Bacteria</taxon>
        <taxon>Bacillati</taxon>
        <taxon>Bacillota</taxon>
        <taxon>Bacilli</taxon>
        <taxon>Bacillales</taxon>
        <taxon>Bacillaceae</taxon>
        <taxon>Falsibacillus</taxon>
    </lineage>
</organism>
<keyword evidence="1" id="KW-1133">Transmembrane helix</keyword>
<evidence type="ECO:0000313" key="3">
    <source>
        <dbReference type="Proteomes" id="UP000255326"/>
    </source>
</evidence>
<reference evidence="2 3" key="1">
    <citation type="submission" date="2018-07" db="EMBL/GenBank/DDBJ databases">
        <title>Genomic Encyclopedia of Type Strains, Phase IV (KMG-IV): sequencing the most valuable type-strain genomes for metagenomic binning, comparative biology and taxonomic classification.</title>
        <authorList>
            <person name="Goeker M."/>
        </authorList>
    </citation>
    <scope>NUCLEOTIDE SEQUENCE [LARGE SCALE GENOMIC DNA]</scope>
    <source>
        <strain evidence="2 3">DSM 25281</strain>
    </source>
</reference>
<feature type="transmembrane region" description="Helical" evidence="1">
    <location>
        <begin position="17"/>
        <end position="39"/>
    </location>
</feature>
<comment type="caution">
    <text evidence="2">The sequence shown here is derived from an EMBL/GenBank/DDBJ whole genome shotgun (WGS) entry which is preliminary data.</text>
</comment>
<protein>
    <submittedName>
        <fullName evidence="2">Uncharacterized protein</fullName>
    </submittedName>
</protein>
<feature type="transmembrane region" description="Helical" evidence="1">
    <location>
        <begin position="51"/>
        <end position="71"/>
    </location>
</feature>
<dbReference type="AlphaFoldDB" id="A0A370G0F7"/>
<accession>A0A370G0F7</accession>
<dbReference type="Proteomes" id="UP000255326">
    <property type="component" value="Unassembled WGS sequence"/>
</dbReference>
<dbReference type="OrthoDB" id="2972462at2"/>
<keyword evidence="1" id="KW-0812">Transmembrane</keyword>
<evidence type="ECO:0000256" key="1">
    <source>
        <dbReference type="SAM" id="Phobius"/>
    </source>
</evidence>
<name>A0A370G0F7_9BACI</name>
<keyword evidence="3" id="KW-1185">Reference proteome</keyword>
<dbReference type="RefSeq" id="WP_114747180.1">
    <property type="nucleotide sequence ID" value="NZ_QQAY01000022.1"/>
</dbReference>
<keyword evidence="1" id="KW-0472">Membrane</keyword>
<sequence>MSEVDYEKQQMKKLTNYIYVSLSALFTFSFLIMSTVILYFPMVGILDFPYFPSKAAIASFFLAFIFSLLALRRLPGKILLVFNICLMLFMIFYGP</sequence>
<gene>
    <name evidence="2" type="ORF">DFR59_12228</name>
</gene>
<feature type="transmembrane region" description="Helical" evidence="1">
    <location>
        <begin position="78"/>
        <end position="94"/>
    </location>
</feature>
<proteinExistence type="predicted"/>
<evidence type="ECO:0000313" key="2">
    <source>
        <dbReference type="EMBL" id="RDI37238.1"/>
    </source>
</evidence>
<dbReference type="EMBL" id="QQAY01000022">
    <property type="protein sequence ID" value="RDI37238.1"/>
    <property type="molecule type" value="Genomic_DNA"/>
</dbReference>